<gene>
    <name evidence="2" type="ORF">MVEN_02125300</name>
</gene>
<accession>A0A8H6XAC6</accession>
<dbReference type="InterPro" id="IPR036047">
    <property type="entry name" value="F-box-like_dom_sf"/>
</dbReference>
<dbReference type="InterPro" id="IPR001810">
    <property type="entry name" value="F-box_dom"/>
</dbReference>
<dbReference type="AlphaFoldDB" id="A0A8H6XAC6"/>
<comment type="caution">
    <text evidence="2">The sequence shown here is derived from an EMBL/GenBank/DDBJ whole genome shotgun (WGS) entry which is preliminary data.</text>
</comment>
<dbReference type="SUPFAM" id="SSF81383">
    <property type="entry name" value="F-box domain"/>
    <property type="match status" value="1"/>
</dbReference>
<dbReference type="OrthoDB" id="2269034at2759"/>
<name>A0A8H6XAC6_9AGAR</name>
<dbReference type="Gene3D" id="1.20.1280.50">
    <property type="match status" value="1"/>
</dbReference>
<dbReference type="SUPFAM" id="SSF52047">
    <property type="entry name" value="RNI-like"/>
    <property type="match status" value="1"/>
</dbReference>
<sequence>MASPDSRRRRIAEIDEEIARLQAERQALADCLTFPVVTLPVEIVSQIFMYCLPDDPLAPGAFDPAVVLGQVCRLWRDIALSLPDLWSSWSLAVDGNIPFGRVVMGINLWMSRSQNRPLSIRLHHRDGAGNDVSYADECWWELVSDFEREVMPSIVPHHRRWKKLELNDPLTHLRDLAKVIPTDGLPHLTHLLLGSVQLDWGANNPDEDEPVTLFADAPQLQNLHLVLEEDGGLERFDHVELPYGQLTSFTGTSFGSCESLTLLDKAPSLVDCVFYIGSTEHMGIPISSDLPHLQSLKLFTTGPKVDLAIVLENLTLPALETLVLGRHQGRVENDLASLLLRSECAIQHFSCQSMDSDELVDCLEYMPTLMTLDLFDYDQREVVEVIRHLDFNLDKHGVELISNLQTIAIQCQKWDKGHEAEFSYNALIALLQAMSKRRTPLRHFRLVWTSSLLPRKPNAREVGNLKDLTKGGMNIYVGTPERSWI</sequence>
<dbReference type="Gene3D" id="3.80.10.10">
    <property type="entry name" value="Ribonuclease Inhibitor"/>
    <property type="match status" value="1"/>
</dbReference>
<proteinExistence type="predicted"/>
<evidence type="ECO:0000313" key="2">
    <source>
        <dbReference type="EMBL" id="KAF7336890.1"/>
    </source>
</evidence>
<evidence type="ECO:0000313" key="3">
    <source>
        <dbReference type="Proteomes" id="UP000620124"/>
    </source>
</evidence>
<dbReference type="EMBL" id="JACAZI010000022">
    <property type="protein sequence ID" value="KAF7336890.1"/>
    <property type="molecule type" value="Genomic_DNA"/>
</dbReference>
<dbReference type="Pfam" id="PF12937">
    <property type="entry name" value="F-box-like"/>
    <property type="match status" value="1"/>
</dbReference>
<evidence type="ECO:0000259" key="1">
    <source>
        <dbReference type="Pfam" id="PF12937"/>
    </source>
</evidence>
<dbReference type="Proteomes" id="UP000620124">
    <property type="component" value="Unassembled WGS sequence"/>
</dbReference>
<feature type="domain" description="F-box" evidence="1">
    <location>
        <begin position="38"/>
        <end position="87"/>
    </location>
</feature>
<organism evidence="2 3">
    <name type="scientific">Mycena venus</name>
    <dbReference type="NCBI Taxonomy" id="2733690"/>
    <lineage>
        <taxon>Eukaryota</taxon>
        <taxon>Fungi</taxon>
        <taxon>Dikarya</taxon>
        <taxon>Basidiomycota</taxon>
        <taxon>Agaricomycotina</taxon>
        <taxon>Agaricomycetes</taxon>
        <taxon>Agaricomycetidae</taxon>
        <taxon>Agaricales</taxon>
        <taxon>Marasmiineae</taxon>
        <taxon>Mycenaceae</taxon>
        <taxon>Mycena</taxon>
    </lineage>
</organism>
<dbReference type="InterPro" id="IPR032675">
    <property type="entry name" value="LRR_dom_sf"/>
</dbReference>
<protein>
    <submittedName>
        <fullName evidence="2">F-box domain-containing protein</fullName>
    </submittedName>
</protein>
<reference evidence="2" key="1">
    <citation type="submission" date="2020-05" db="EMBL/GenBank/DDBJ databases">
        <title>Mycena genomes resolve the evolution of fungal bioluminescence.</title>
        <authorList>
            <person name="Tsai I.J."/>
        </authorList>
    </citation>
    <scope>NUCLEOTIDE SEQUENCE</scope>
    <source>
        <strain evidence="2">CCC161011</strain>
    </source>
</reference>
<keyword evidence="3" id="KW-1185">Reference proteome</keyword>